<feature type="domain" description="SMP-30/Gluconolactonase/LRE-like region" evidence="5">
    <location>
        <begin position="29"/>
        <end position="252"/>
    </location>
</feature>
<dbReference type="AlphaFoldDB" id="A0A4V2Z2P8"/>
<keyword evidence="4" id="KW-0862">Zinc</keyword>
<comment type="similarity">
    <text evidence="1">Belongs to the SMP-30/CGR1 family.</text>
</comment>
<evidence type="ECO:0000313" key="7">
    <source>
        <dbReference type="Proteomes" id="UP000294739"/>
    </source>
</evidence>
<dbReference type="OrthoDB" id="2633250at2"/>
<accession>A0A4V2Z2P8</accession>
<evidence type="ECO:0000259" key="5">
    <source>
        <dbReference type="Pfam" id="PF08450"/>
    </source>
</evidence>
<sequence length="287" mass="30690">MINVVADGLDHPECVAWGPDGFAYAGGEAGQLYRIHTGTGDVTVAADNGGWILGLALDAQANAYTCNPTHRAVECIQPGGEATVYSYGTTDRPMVAPNYPVFATDGTLYVSDSGDWQGGNGCVYRIEPSGRTTVWTEATPQFPNGLALDAEGRHLYVVESTLPGVVRLTIGSDGEPGLPELVIALPGCVPDGLAFDREGGLYISCYRPDRIYYLSTDHRLLIVADDYQGTSISAPTNVAFYGAELDRLLVASLGRWHIGSLDVDVPGQALHYPELTSDSRTVIRDHI</sequence>
<dbReference type="PRINTS" id="PR01790">
    <property type="entry name" value="SMP30FAMILY"/>
</dbReference>
<gene>
    <name evidence="6" type="ORF">E1269_13820</name>
</gene>
<dbReference type="PANTHER" id="PTHR47572:SF4">
    <property type="entry name" value="LACTONASE DRP35"/>
    <property type="match status" value="1"/>
</dbReference>
<feature type="binding site" evidence="4">
    <location>
        <position position="191"/>
    </location>
    <ligand>
        <name>a divalent metal cation</name>
        <dbReference type="ChEBI" id="CHEBI:60240"/>
    </ligand>
</feature>
<dbReference type="RefSeq" id="WP_131895394.1">
    <property type="nucleotide sequence ID" value="NZ_SMKZ01000017.1"/>
</dbReference>
<dbReference type="InterPro" id="IPR051262">
    <property type="entry name" value="SMP-30/CGR1_Lactonase"/>
</dbReference>
<dbReference type="EMBL" id="SMKZ01000017">
    <property type="protein sequence ID" value="TDE09698.1"/>
    <property type="molecule type" value="Genomic_DNA"/>
</dbReference>
<evidence type="ECO:0000313" key="6">
    <source>
        <dbReference type="EMBL" id="TDE09698.1"/>
    </source>
</evidence>
<protein>
    <submittedName>
        <fullName evidence="6">SMP-30/gluconolactonase/LRE family protein</fullName>
    </submittedName>
</protein>
<evidence type="ECO:0000256" key="4">
    <source>
        <dbReference type="PIRSR" id="PIRSR605511-2"/>
    </source>
</evidence>
<proteinExistence type="inferred from homology"/>
<organism evidence="6 7">
    <name type="scientific">Jiangella asiatica</name>
    <dbReference type="NCBI Taxonomy" id="2530372"/>
    <lineage>
        <taxon>Bacteria</taxon>
        <taxon>Bacillati</taxon>
        <taxon>Actinomycetota</taxon>
        <taxon>Actinomycetes</taxon>
        <taxon>Jiangellales</taxon>
        <taxon>Jiangellaceae</taxon>
        <taxon>Jiangella</taxon>
    </lineage>
</organism>
<dbReference type="SUPFAM" id="SSF63829">
    <property type="entry name" value="Calcium-dependent phosphotriesterase"/>
    <property type="match status" value="1"/>
</dbReference>
<dbReference type="GO" id="GO:0016787">
    <property type="term" value="F:hydrolase activity"/>
    <property type="evidence" value="ECO:0007669"/>
    <property type="project" value="UniProtKB-KW"/>
</dbReference>
<name>A0A4V2Z2P8_9ACTN</name>
<comment type="caution">
    <text evidence="6">The sequence shown here is derived from an EMBL/GenBank/DDBJ whole genome shotgun (WGS) entry which is preliminary data.</text>
</comment>
<dbReference type="PANTHER" id="PTHR47572">
    <property type="entry name" value="LIPOPROTEIN-RELATED"/>
    <property type="match status" value="1"/>
</dbReference>
<evidence type="ECO:0000256" key="1">
    <source>
        <dbReference type="ARBA" id="ARBA00008853"/>
    </source>
</evidence>
<keyword evidence="2" id="KW-0378">Hydrolase</keyword>
<dbReference type="InParanoid" id="A0A4V2Z2P8"/>
<dbReference type="InterPro" id="IPR011042">
    <property type="entry name" value="6-blade_b-propeller_TolB-like"/>
</dbReference>
<evidence type="ECO:0000256" key="2">
    <source>
        <dbReference type="ARBA" id="ARBA00022801"/>
    </source>
</evidence>
<feature type="active site" description="Proton donor/acceptor" evidence="3">
    <location>
        <position position="191"/>
    </location>
</feature>
<dbReference type="Proteomes" id="UP000294739">
    <property type="component" value="Unassembled WGS sequence"/>
</dbReference>
<keyword evidence="7" id="KW-1185">Reference proteome</keyword>
<comment type="cofactor">
    <cofactor evidence="4">
        <name>Zn(2+)</name>
        <dbReference type="ChEBI" id="CHEBI:29105"/>
    </cofactor>
    <text evidence="4">Binds 1 divalent metal cation per subunit.</text>
</comment>
<dbReference type="Pfam" id="PF08450">
    <property type="entry name" value="SGL"/>
    <property type="match status" value="1"/>
</dbReference>
<feature type="binding site" evidence="4">
    <location>
        <position position="144"/>
    </location>
    <ligand>
        <name>a divalent metal cation</name>
        <dbReference type="ChEBI" id="CHEBI:60240"/>
    </ligand>
</feature>
<evidence type="ECO:0000256" key="3">
    <source>
        <dbReference type="PIRSR" id="PIRSR605511-1"/>
    </source>
</evidence>
<reference evidence="6 7" key="1">
    <citation type="submission" date="2019-03" db="EMBL/GenBank/DDBJ databases">
        <title>Draft genome sequences of novel Actinobacteria.</title>
        <authorList>
            <person name="Sahin N."/>
            <person name="Ay H."/>
            <person name="Saygin H."/>
        </authorList>
    </citation>
    <scope>NUCLEOTIDE SEQUENCE [LARGE SCALE GENOMIC DNA]</scope>
    <source>
        <strain evidence="6 7">5K138</strain>
    </source>
</reference>
<dbReference type="InterPro" id="IPR005511">
    <property type="entry name" value="SMP-30"/>
</dbReference>
<keyword evidence="4" id="KW-0479">Metal-binding</keyword>
<dbReference type="Gene3D" id="2.120.10.30">
    <property type="entry name" value="TolB, C-terminal domain"/>
    <property type="match status" value="1"/>
</dbReference>
<dbReference type="InterPro" id="IPR013658">
    <property type="entry name" value="SGL"/>
</dbReference>